<dbReference type="AlphaFoldDB" id="A0A0A9F2A9"/>
<reference evidence="1" key="2">
    <citation type="journal article" date="2015" name="Data Brief">
        <title>Shoot transcriptome of the giant reed, Arundo donax.</title>
        <authorList>
            <person name="Barrero R.A."/>
            <person name="Guerrero F.D."/>
            <person name="Moolhuijzen P."/>
            <person name="Goolsby J.A."/>
            <person name="Tidwell J."/>
            <person name="Bellgard S.E."/>
            <person name="Bellgard M.I."/>
        </authorList>
    </citation>
    <scope>NUCLEOTIDE SEQUENCE</scope>
    <source>
        <tissue evidence="1">Shoot tissue taken approximately 20 cm above the soil surface</tissue>
    </source>
</reference>
<accession>A0A0A9F2A9</accession>
<protein>
    <submittedName>
        <fullName evidence="1">Uncharacterized protein</fullName>
    </submittedName>
</protein>
<evidence type="ECO:0000313" key="1">
    <source>
        <dbReference type="EMBL" id="JAE02438.1"/>
    </source>
</evidence>
<proteinExistence type="predicted"/>
<sequence length="42" mass="5027">MWISKISIWQRTYAHISWSINTSYFSTRNKHSYNAKQPGSLH</sequence>
<reference evidence="1" key="1">
    <citation type="submission" date="2014-09" db="EMBL/GenBank/DDBJ databases">
        <authorList>
            <person name="Magalhaes I.L.F."/>
            <person name="Oliveira U."/>
            <person name="Santos F.R."/>
            <person name="Vidigal T.H.D.A."/>
            <person name="Brescovit A.D."/>
            <person name="Santos A.J."/>
        </authorList>
    </citation>
    <scope>NUCLEOTIDE SEQUENCE</scope>
    <source>
        <tissue evidence="1">Shoot tissue taken approximately 20 cm above the soil surface</tissue>
    </source>
</reference>
<name>A0A0A9F2A9_ARUDO</name>
<dbReference type="EMBL" id="GBRH01195458">
    <property type="protein sequence ID" value="JAE02438.1"/>
    <property type="molecule type" value="Transcribed_RNA"/>
</dbReference>
<organism evidence="1">
    <name type="scientific">Arundo donax</name>
    <name type="common">Giant reed</name>
    <name type="synonym">Donax arundinaceus</name>
    <dbReference type="NCBI Taxonomy" id="35708"/>
    <lineage>
        <taxon>Eukaryota</taxon>
        <taxon>Viridiplantae</taxon>
        <taxon>Streptophyta</taxon>
        <taxon>Embryophyta</taxon>
        <taxon>Tracheophyta</taxon>
        <taxon>Spermatophyta</taxon>
        <taxon>Magnoliopsida</taxon>
        <taxon>Liliopsida</taxon>
        <taxon>Poales</taxon>
        <taxon>Poaceae</taxon>
        <taxon>PACMAD clade</taxon>
        <taxon>Arundinoideae</taxon>
        <taxon>Arundineae</taxon>
        <taxon>Arundo</taxon>
    </lineage>
</organism>